<gene>
    <name evidence="10" type="ORF">RM543_04875</name>
</gene>
<comment type="cofactor">
    <cofactor evidence="1">
        <name>Mo-bis(molybdopterin guanine dinucleotide)</name>
        <dbReference type="ChEBI" id="CHEBI:60539"/>
    </cofactor>
</comment>
<evidence type="ECO:0000259" key="9">
    <source>
        <dbReference type="Pfam" id="PF18364"/>
    </source>
</evidence>
<dbReference type="RefSeq" id="WP_311689755.1">
    <property type="nucleotide sequence ID" value="NZ_JAVRHL010000001.1"/>
</dbReference>
<evidence type="ECO:0000256" key="4">
    <source>
        <dbReference type="ARBA" id="ARBA00022723"/>
    </source>
</evidence>
<evidence type="ECO:0000256" key="1">
    <source>
        <dbReference type="ARBA" id="ARBA00001942"/>
    </source>
</evidence>
<comment type="caution">
    <text evidence="10">The sequence shown here is derived from an EMBL/GenBank/DDBJ whole genome shotgun (WGS) entry which is preliminary data.</text>
</comment>
<sequence length="776" mass="84244">MPDSVVHSSHWGAFRAGRGTDGLDIQPHEGDRAPSPILQNMRHALDHPARVLRPSVRESWLRRGPGPRPRPIGEPFVEVSWDRVAELLANEVRRVREAHGPEGVYGGSYGWASAGRFHHSQSQIHRFLNTAFGGYVSGVSSYSAGAAAPLLPRLIGSFAEISRNTVSWKQVVAETELIVSFGGMPPRNSAIGNGGVSDHIEHDCMRRIAARGGAFHLFSPISDDMPEDIGTVWHAITPGTDTALILAMAYVLQDEGLEDTAFLETYCVGYGRFLDYLLGDADGGPKTPAWAERITGIKAQTIAQLARDLVRKRSLISVAHAVQRAEYGEQPVWAAMTLAAMVGQIGLPGRGFTYAFGSLAHTGRQKVAVPIPVLPQGTNRCQAFIPVAAISDMLLNPGAPFSFMGVQHAYPDIHLLWWAGGNPFHHHQDLHRLAQAIGRVDTFVVQEQVWTATAKSADIVLPISFSLERSDFGGTRNDPRLFAMQKLCPPKGDVRSDYDALSAVAAALGPAEHADFTQGRSAEDWLRHLYEPTRASLEAMGLDAPDFDAFWEKGWIDLPCRDDTGGFLQEFRDNPEGRPLGTPSGKIEIFSQEIAGYGYDDAPGLPVWRPHKRGPTPDEPFILIANAPSTRLHSQLDFGATSAAHKVQGREKVRVNPADAAALGLQDGDIARMENDRGACLAGVQITEHVRAGVVHLQTGAWFDPHDDPEGLAPVFCVHGNANVLTHDKGTSQLTHGCTGQIGRVALRKWTGPVPPIRAFDPPPFLSSSSTEPSHD</sequence>
<dbReference type="Pfam" id="PF01568">
    <property type="entry name" value="Molydop_binding"/>
    <property type="match status" value="1"/>
</dbReference>
<organism evidence="10 11">
    <name type="scientific">Tropicimonas omnivorans</name>
    <dbReference type="NCBI Taxonomy" id="3075590"/>
    <lineage>
        <taxon>Bacteria</taxon>
        <taxon>Pseudomonadati</taxon>
        <taxon>Pseudomonadota</taxon>
        <taxon>Alphaproteobacteria</taxon>
        <taxon>Rhodobacterales</taxon>
        <taxon>Roseobacteraceae</taxon>
        <taxon>Tropicimonas</taxon>
    </lineage>
</organism>
<evidence type="ECO:0000313" key="10">
    <source>
        <dbReference type="EMBL" id="MDT0682008.1"/>
    </source>
</evidence>
<dbReference type="PANTHER" id="PTHR43742:SF10">
    <property type="entry name" value="TRIMETHYLAMINE-N-OXIDE REDUCTASE 2"/>
    <property type="match status" value="1"/>
</dbReference>
<evidence type="ECO:0000259" key="7">
    <source>
        <dbReference type="Pfam" id="PF00384"/>
    </source>
</evidence>
<feature type="region of interest" description="Disordered" evidence="6">
    <location>
        <begin position="1"/>
        <end position="35"/>
    </location>
</feature>
<protein>
    <submittedName>
        <fullName evidence="10">Molybdopterin-dependent oxidoreductase</fullName>
    </submittedName>
</protein>
<dbReference type="InterPro" id="IPR006656">
    <property type="entry name" value="Mopterin_OxRdtase"/>
</dbReference>
<comment type="similarity">
    <text evidence="2">Belongs to the prokaryotic molybdopterin-containing oxidoreductase family.</text>
</comment>
<keyword evidence="5" id="KW-0560">Oxidoreductase</keyword>
<dbReference type="Gene3D" id="2.40.40.20">
    <property type="match status" value="1"/>
</dbReference>
<evidence type="ECO:0000256" key="6">
    <source>
        <dbReference type="SAM" id="MobiDB-lite"/>
    </source>
</evidence>
<feature type="domain" description="Molybdopterin dinucleotide-binding" evidence="8">
    <location>
        <begin position="621"/>
        <end position="737"/>
    </location>
</feature>
<dbReference type="InterPro" id="IPR050612">
    <property type="entry name" value="Prok_Mopterin_Oxidored"/>
</dbReference>
<evidence type="ECO:0000256" key="3">
    <source>
        <dbReference type="ARBA" id="ARBA00022505"/>
    </source>
</evidence>
<dbReference type="EMBL" id="JAVRHL010000001">
    <property type="protein sequence ID" value="MDT0682008.1"/>
    <property type="molecule type" value="Genomic_DNA"/>
</dbReference>
<dbReference type="Proteomes" id="UP001265259">
    <property type="component" value="Unassembled WGS sequence"/>
</dbReference>
<name>A0ABU3DE65_9RHOB</name>
<keyword evidence="3" id="KW-0500">Molybdenum</keyword>
<dbReference type="Gene3D" id="3.90.55.10">
    <property type="entry name" value="Dimethylsulfoxide Reductase, domain 3"/>
    <property type="match status" value="1"/>
</dbReference>
<keyword evidence="4" id="KW-0479">Metal-binding</keyword>
<feature type="domain" description="Molybdopterin oxidoreductase" evidence="7">
    <location>
        <begin position="50"/>
        <end position="506"/>
    </location>
</feature>
<dbReference type="Gene3D" id="3.40.228.10">
    <property type="entry name" value="Dimethylsulfoxide Reductase, domain 2"/>
    <property type="match status" value="1"/>
</dbReference>
<proteinExistence type="inferred from homology"/>
<dbReference type="InterPro" id="IPR041460">
    <property type="entry name" value="Molybdopterin_N"/>
</dbReference>
<dbReference type="InterPro" id="IPR009010">
    <property type="entry name" value="Asp_de-COase-like_dom_sf"/>
</dbReference>
<dbReference type="Pfam" id="PF18364">
    <property type="entry name" value="Molybdopterin_N"/>
    <property type="match status" value="1"/>
</dbReference>
<dbReference type="SUPFAM" id="SSF50692">
    <property type="entry name" value="ADC-like"/>
    <property type="match status" value="1"/>
</dbReference>
<dbReference type="Gene3D" id="3.40.50.740">
    <property type="match status" value="1"/>
</dbReference>
<keyword evidence="11" id="KW-1185">Reference proteome</keyword>
<evidence type="ECO:0000259" key="8">
    <source>
        <dbReference type="Pfam" id="PF01568"/>
    </source>
</evidence>
<feature type="domain" description="Molybdopterin oxidoreductase N-terminal" evidence="9">
    <location>
        <begin position="7"/>
        <end position="43"/>
    </location>
</feature>
<dbReference type="SUPFAM" id="SSF53706">
    <property type="entry name" value="Formate dehydrogenase/DMSO reductase, domains 1-3"/>
    <property type="match status" value="1"/>
</dbReference>
<dbReference type="PANTHER" id="PTHR43742">
    <property type="entry name" value="TRIMETHYLAMINE-N-OXIDE REDUCTASE"/>
    <property type="match status" value="1"/>
</dbReference>
<reference evidence="10 11" key="1">
    <citation type="submission" date="2023-09" db="EMBL/GenBank/DDBJ databases">
        <authorList>
            <person name="Rey-Velasco X."/>
        </authorList>
    </citation>
    <scope>NUCLEOTIDE SEQUENCE [LARGE SCALE GENOMIC DNA]</scope>
    <source>
        <strain evidence="10 11">F158</strain>
    </source>
</reference>
<evidence type="ECO:0000256" key="5">
    <source>
        <dbReference type="ARBA" id="ARBA00023002"/>
    </source>
</evidence>
<dbReference type="InterPro" id="IPR006657">
    <property type="entry name" value="MoPterin_dinucl-bd_dom"/>
</dbReference>
<accession>A0ABU3DE65</accession>
<evidence type="ECO:0000256" key="2">
    <source>
        <dbReference type="ARBA" id="ARBA00010312"/>
    </source>
</evidence>
<evidence type="ECO:0000313" key="11">
    <source>
        <dbReference type="Proteomes" id="UP001265259"/>
    </source>
</evidence>
<dbReference type="Pfam" id="PF00384">
    <property type="entry name" value="Molybdopterin"/>
    <property type="match status" value="1"/>
</dbReference>